<dbReference type="GO" id="GO:0045335">
    <property type="term" value="C:phagocytic vesicle"/>
    <property type="evidence" value="ECO:0007669"/>
    <property type="project" value="TreeGrafter"/>
</dbReference>
<dbReference type="Gene3D" id="3.40.50.300">
    <property type="entry name" value="P-loop containing nucleotide triphosphate hydrolases"/>
    <property type="match status" value="1"/>
</dbReference>
<protein>
    <submittedName>
        <fullName evidence="7">Uncharacterized protein</fullName>
    </submittedName>
</protein>
<evidence type="ECO:0000256" key="2">
    <source>
        <dbReference type="ARBA" id="ARBA00006270"/>
    </source>
</evidence>
<dbReference type="SMART" id="SM00176">
    <property type="entry name" value="RAN"/>
    <property type="match status" value="1"/>
</dbReference>
<dbReference type="SMART" id="SM00174">
    <property type="entry name" value="RHO"/>
    <property type="match status" value="1"/>
</dbReference>
<dbReference type="NCBIfam" id="TIGR00231">
    <property type="entry name" value="small_GTP"/>
    <property type="match status" value="1"/>
</dbReference>
<dbReference type="GO" id="GO:0003924">
    <property type="term" value="F:GTPase activity"/>
    <property type="evidence" value="ECO:0007669"/>
    <property type="project" value="InterPro"/>
</dbReference>
<dbReference type="GO" id="GO:0031902">
    <property type="term" value="C:late endosome membrane"/>
    <property type="evidence" value="ECO:0007669"/>
    <property type="project" value="UniProtKB-SubCell"/>
</dbReference>
<gene>
    <name evidence="7" type="ORF">QYM36_018509</name>
</gene>
<dbReference type="AlphaFoldDB" id="A0AA88H9C0"/>
<dbReference type="EMBL" id="JAVRJZ010000136">
    <property type="protein sequence ID" value="KAK2702909.1"/>
    <property type="molecule type" value="Genomic_DNA"/>
</dbReference>
<dbReference type="GO" id="GO:0005525">
    <property type="term" value="F:GTP binding"/>
    <property type="evidence" value="ECO:0007669"/>
    <property type="project" value="UniProtKB-KW"/>
</dbReference>
<organism evidence="7 8">
    <name type="scientific">Artemia franciscana</name>
    <name type="common">Brine shrimp</name>
    <name type="synonym">Artemia sanfranciscana</name>
    <dbReference type="NCBI Taxonomy" id="6661"/>
    <lineage>
        <taxon>Eukaryota</taxon>
        <taxon>Metazoa</taxon>
        <taxon>Ecdysozoa</taxon>
        <taxon>Arthropoda</taxon>
        <taxon>Crustacea</taxon>
        <taxon>Branchiopoda</taxon>
        <taxon>Anostraca</taxon>
        <taxon>Artemiidae</taxon>
        <taxon>Artemia</taxon>
    </lineage>
</organism>
<keyword evidence="6" id="KW-0636">Prenylation</keyword>
<dbReference type="GO" id="GO:0090385">
    <property type="term" value="P:phagosome-lysosome fusion"/>
    <property type="evidence" value="ECO:0007669"/>
    <property type="project" value="TreeGrafter"/>
</dbReference>
<reference evidence="7" key="1">
    <citation type="submission" date="2023-07" db="EMBL/GenBank/DDBJ databases">
        <title>Chromosome-level genome assembly of Artemia franciscana.</title>
        <authorList>
            <person name="Jo E."/>
        </authorList>
    </citation>
    <scope>NUCLEOTIDE SEQUENCE</scope>
    <source>
        <tissue evidence="7">Whole body</tissue>
    </source>
</reference>
<dbReference type="GO" id="GO:0005764">
    <property type="term" value="C:lysosome"/>
    <property type="evidence" value="ECO:0007669"/>
    <property type="project" value="TreeGrafter"/>
</dbReference>
<dbReference type="PROSITE" id="PS51419">
    <property type="entry name" value="RAB"/>
    <property type="match status" value="1"/>
</dbReference>
<comment type="caution">
    <text evidence="7">The sequence shown here is derived from an EMBL/GenBank/DDBJ whole genome shotgun (WGS) entry which is preliminary data.</text>
</comment>
<sequence>MKETSEILFGLVDIETENKNKMSEIESKLAESAQSLKFEISKMSRDQRDMATKLKKVEKANEENMSKILGTNTNLVKELERVKKANEDKIVMIESKYELLWAEMAKIQISMSNLLHIESSTVKQSHSQPHVLDDRSGILKDKSRKKIFLKVIILGDSGVGKTCLMNQYVLRKFSNEYKATIGTDIVSKEVMVDDKLVTLQIWDTAGQERFRSLGAAFYRGADCCVLVFDVTSPNSIKSLDSWRDEFLIRTSPRDPDNFPFVVLGNKVDKSILTNRYVTTNPLEKNNIPFFETSAKEATNVEQAFQTVARNCLAQEAQEDSYNELPDTMRVGSQEPQGSARQVSCFC</sequence>
<keyword evidence="8" id="KW-1185">Reference proteome</keyword>
<keyword evidence="4" id="KW-0342">GTP-binding</keyword>
<evidence type="ECO:0000313" key="7">
    <source>
        <dbReference type="EMBL" id="KAK2702909.1"/>
    </source>
</evidence>
<dbReference type="PANTHER" id="PTHR47981:SF20">
    <property type="entry name" value="RAS-RELATED PROTEIN RAB-7A"/>
    <property type="match status" value="1"/>
</dbReference>
<dbReference type="PRINTS" id="PR00449">
    <property type="entry name" value="RASTRNSFRMNG"/>
</dbReference>
<dbReference type="FunFam" id="3.40.50.300:FF:000086">
    <property type="entry name" value="Ras-related small GTPase"/>
    <property type="match status" value="1"/>
</dbReference>
<keyword evidence="3" id="KW-0547">Nucleotide-binding</keyword>
<dbReference type="InterPro" id="IPR027417">
    <property type="entry name" value="P-loop_NTPase"/>
</dbReference>
<comment type="similarity">
    <text evidence="2">Belongs to the small GTPase superfamily. Rab family.</text>
</comment>
<dbReference type="InterPro" id="IPR001806">
    <property type="entry name" value="Small_GTPase"/>
</dbReference>
<dbReference type="InterPro" id="IPR005225">
    <property type="entry name" value="Small_GTP-bd"/>
</dbReference>
<evidence type="ECO:0000256" key="3">
    <source>
        <dbReference type="ARBA" id="ARBA00022741"/>
    </source>
</evidence>
<dbReference type="SMART" id="SM00173">
    <property type="entry name" value="RAS"/>
    <property type="match status" value="1"/>
</dbReference>
<dbReference type="PANTHER" id="PTHR47981">
    <property type="entry name" value="RAB FAMILY"/>
    <property type="match status" value="1"/>
</dbReference>
<dbReference type="SMART" id="SM00175">
    <property type="entry name" value="RAB"/>
    <property type="match status" value="1"/>
</dbReference>
<evidence type="ECO:0000313" key="8">
    <source>
        <dbReference type="Proteomes" id="UP001187531"/>
    </source>
</evidence>
<dbReference type="GO" id="GO:0008333">
    <property type="term" value="P:endosome to lysosome transport"/>
    <property type="evidence" value="ECO:0007669"/>
    <property type="project" value="TreeGrafter"/>
</dbReference>
<dbReference type="Proteomes" id="UP001187531">
    <property type="component" value="Unassembled WGS sequence"/>
</dbReference>
<accession>A0AA88H9C0</accession>
<evidence type="ECO:0000256" key="5">
    <source>
        <dbReference type="ARBA" id="ARBA00023288"/>
    </source>
</evidence>
<dbReference type="Pfam" id="PF00071">
    <property type="entry name" value="Ras"/>
    <property type="match status" value="1"/>
</dbReference>
<comment type="subcellular location">
    <subcellularLocation>
        <location evidence="1">Late endosome membrane</location>
    </subcellularLocation>
</comment>
<name>A0AA88H9C0_ARTSF</name>
<dbReference type="PROSITE" id="PS51420">
    <property type="entry name" value="RHO"/>
    <property type="match status" value="1"/>
</dbReference>
<dbReference type="CDD" id="cd01862">
    <property type="entry name" value="Rab7"/>
    <property type="match status" value="1"/>
</dbReference>
<evidence type="ECO:0000256" key="4">
    <source>
        <dbReference type="ARBA" id="ARBA00023134"/>
    </source>
</evidence>
<dbReference type="SUPFAM" id="SSF52540">
    <property type="entry name" value="P-loop containing nucleoside triphosphate hydrolases"/>
    <property type="match status" value="1"/>
</dbReference>
<proteinExistence type="inferred from homology"/>
<evidence type="ECO:0000256" key="1">
    <source>
        <dbReference type="ARBA" id="ARBA00004414"/>
    </source>
</evidence>
<dbReference type="PROSITE" id="PS51421">
    <property type="entry name" value="RAS"/>
    <property type="match status" value="1"/>
</dbReference>
<keyword evidence="5" id="KW-0449">Lipoprotein</keyword>
<evidence type="ECO:0000256" key="6">
    <source>
        <dbReference type="ARBA" id="ARBA00023289"/>
    </source>
</evidence>